<dbReference type="EMBL" id="JBIPKE010000017">
    <property type="protein sequence ID" value="MFH6984462.1"/>
    <property type="molecule type" value="Genomic_DNA"/>
</dbReference>
<gene>
    <name evidence="2" type="ORF">ACHKAR_13495</name>
</gene>
<dbReference type="Pfam" id="PF01593">
    <property type="entry name" value="Amino_oxidase"/>
    <property type="match status" value="1"/>
</dbReference>
<organism evidence="2 3">
    <name type="scientific">Marinoscillum luteum</name>
    <dbReference type="NCBI Taxonomy" id="861051"/>
    <lineage>
        <taxon>Bacteria</taxon>
        <taxon>Pseudomonadati</taxon>
        <taxon>Bacteroidota</taxon>
        <taxon>Cytophagia</taxon>
        <taxon>Cytophagales</taxon>
        <taxon>Reichenbachiellaceae</taxon>
        <taxon>Marinoscillum</taxon>
    </lineage>
</organism>
<accession>A0ABW7NAE7</accession>
<evidence type="ECO:0000259" key="1">
    <source>
        <dbReference type="Pfam" id="PF01593"/>
    </source>
</evidence>
<dbReference type="InterPro" id="IPR050464">
    <property type="entry name" value="Zeta_carotene_desat/Oxidored"/>
</dbReference>
<dbReference type="PANTHER" id="PTHR42923">
    <property type="entry name" value="PROTOPORPHYRINOGEN OXIDASE"/>
    <property type="match status" value="1"/>
</dbReference>
<dbReference type="Proteomes" id="UP001610063">
    <property type="component" value="Unassembled WGS sequence"/>
</dbReference>
<name>A0ABW7NAE7_9BACT</name>
<protein>
    <submittedName>
        <fullName evidence="2">FAD-dependent oxidoreductase</fullName>
    </submittedName>
</protein>
<comment type="caution">
    <text evidence="2">The sequence shown here is derived from an EMBL/GenBank/DDBJ whole genome shotgun (WGS) entry which is preliminary data.</text>
</comment>
<sequence>MKKSVIILGGGVAGMSAAHELIEKGFEVTVYERQDHLPGGKARSIPLPEFTQGNNKDLSGEHGFRFFPGFYRHLIDTMKRTPSGDGTQKSTADNLIEAPIMMLARAGKKPIQMPSGFPNSLADLRLIVEALHADTGLEEGESKVILGKIWQLMTSSKRRRSEEYEQIGWWDYCEADKYSPAYRELFVDGLTRTLVAAKAKKANTFTNGNILMQMIFGFGKPHEISDRILDGPTNEKWLYPWLDYLKKQGVNYHFKTTVVSVKTQGKEIAGVEILENGELQTKTADYYLCALPVERAAKVLATPELIHLDGRLANLKKLSSQVAWMNGIQYFLKEDVKINAGHIILADSPWALTVISQAQFWADYRWEEYGDSEVNGVLSIDVSDWDAPGVVFGKPAKDCTVKEVILEVWTQMKQNFNVEEELLQDDNVAYVYIDEAIIFDKSFFKEGPSSNPKLNKPAKYGSSLVTENDEPLLVNEVGSWSLRPESYTAIPNLFLASDYVRSVTNLATMEAANETARRAVNGIIAQSGERVPLCSLWEFKEPTWLLYYKWLDEKRYKQGLKWGKPRIKWYALPASWLLRLLGKHKYL</sequence>
<dbReference type="InterPro" id="IPR036188">
    <property type="entry name" value="FAD/NAD-bd_sf"/>
</dbReference>
<proteinExistence type="predicted"/>
<evidence type="ECO:0000313" key="3">
    <source>
        <dbReference type="Proteomes" id="UP001610063"/>
    </source>
</evidence>
<evidence type="ECO:0000313" key="2">
    <source>
        <dbReference type="EMBL" id="MFH6984462.1"/>
    </source>
</evidence>
<feature type="domain" description="Amine oxidase" evidence="1">
    <location>
        <begin position="12"/>
        <end position="524"/>
    </location>
</feature>
<dbReference type="SUPFAM" id="SSF51905">
    <property type="entry name" value="FAD/NAD(P)-binding domain"/>
    <property type="match status" value="1"/>
</dbReference>
<dbReference type="InterPro" id="IPR002937">
    <property type="entry name" value="Amino_oxidase"/>
</dbReference>
<dbReference type="RefSeq" id="WP_395417808.1">
    <property type="nucleotide sequence ID" value="NZ_JBIPKE010000017.1"/>
</dbReference>
<dbReference type="Gene3D" id="3.50.50.60">
    <property type="entry name" value="FAD/NAD(P)-binding domain"/>
    <property type="match status" value="1"/>
</dbReference>
<reference evidence="2 3" key="1">
    <citation type="journal article" date="2013" name="Int. J. Syst. Evol. Microbiol.">
        <title>Marinoscillum luteum sp. nov., isolated from marine sediment.</title>
        <authorList>
            <person name="Cha I.T."/>
            <person name="Park S.J."/>
            <person name="Kim S.J."/>
            <person name="Kim J.G."/>
            <person name="Jung M.Y."/>
            <person name="Shin K.S."/>
            <person name="Kwon K.K."/>
            <person name="Yang S.H."/>
            <person name="Seo Y.S."/>
            <person name="Rhee S.K."/>
        </authorList>
    </citation>
    <scope>NUCLEOTIDE SEQUENCE [LARGE SCALE GENOMIC DNA]</scope>
    <source>
        <strain evidence="2 3">KCTC 23939</strain>
    </source>
</reference>
<keyword evidence="3" id="KW-1185">Reference proteome</keyword>
<dbReference type="PANTHER" id="PTHR42923:SF46">
    <property type="entry name" value="AMINE OXIDASE"/>
    <property type="match status" value="1"/>
</dbReference>